<reference evidence="3" key="1">
    <citation type="journal article" date="2014" name="Microb. Cell Fact.">
        <title>Exploiting Issatchenkia orientalis SD108 for succinic acid production.</title>
        <authorList>
            <person name="Xiao H."/>
            <person name="Shao Z."/>
            <person name="Jiang Y."/>
            <person name="Dole S."/>
            <person name="Zhao H."/>
        </authorList>
    </citation>
    <scope>NUCLEOTIDE SEQUENCE [LARGE SCALE GENOMIC DNA]</scope>
    <source>
        <strain evidence="3">SD108</strain>
    </source>
</reference>
<protein>
    <submittedName>
        <fullName evidence="2">Uncharacterized protein</fullName>
    </submittedName>
</protein>
<accession>A0A099NLE3</accession>
<dbReference type="AlphaFoldDB" id="A0A099NLE3"/>
<dbReference type="EMBL" id="JQFK01001889">
    <property type="protein sequence ID" value="KGK32767.1"/>
    <property type="molecule type" value="Genomic_DNA"/>
</dbReference>
<gene>
    <name evidence="2" type="ORF">JL09_g6637</name>
    <name evidence="1" type="ORF">JL09_g6671</name>
</gene>
<name>A0A099NLE3_PICKU</name>
<proteinExistence type="predicted"/>
<dbReference type="EMBL" id="JQFK01001926">
    <property type="protein sequence ID" value="KGK32722.1"/>
    <property type="molecule type" value="Genomic_DNA"/>
</dbReference>
<evidence type="ECO:0000313" key="1">
    <source>
        <dbReference type="EMBL" id="KGK32722.1"/>
    </source>
</evidence>
<reference evidence="2" key="2">
    <citation type="submission" date="2014-08" db="EMBL/GenBank/DDBJ databases">
        <title>Exploiting Issatchenkia orientalis SD108 for Succinic Acid Production.</title>
        <authorList>
            <person name="Xiao H."/>
            <person name="Shao Z."/>
            <person name="Jiang Y."/>
            <person name="Dole S."/>
            <person name="Zhao H."/>
        </authorList>
    </citation>
    <scope>NUCLEOTIDE SEQUENCE [LARGE SCALE GENOMIC DNA]</scope>
    <source>
        <strain evidence="2">SD108</strain>
    </source>
</reference>
<organism evidence="2 3">
    <name type="scientific">Pichia kudriavzevii</name>
    <name type="common">Yeast</name>
    <name type="synonym">Issatchenkia orientalis</name>
    <dbReference type="NCBI Taxonomy" id="4909"/>
    <lineage>
        <taxon>Eukaryota</taxon>
        <taxon>Fungi</taxon>
        <taxon>Dikarya</taxon>
        <taxon>Ascomycota</taxon>
        <taxon>Saccharomycotina</taxon>
        <taxon>Pichiomycetes</taxon>
        <taxon>Pichiales</taxon>
        <taxon>Pichiaceae</taxon>
        <taxon>Pichia</taxon>
    </lineage>
</organism>
<evidence type="ECO:0000313" key="3">
    <source>
        <dbReference type="Proteomes" id="UP000029867"/>
    </source>
</evidence>
<comment type="caution">
    <text evidence="2">The sequence shown here is derived from an EMBL/GenBank/DDBJ whole genome shotgun (WGS) entry which is preliminary data.</text>
</comment>
<dbReference type="HOGENOM" id="CLU_3430992_0_0_1"/>
<evidence type="ECO:0000313" key="2">
    <source>
        <dbReference type="EMBL" id="KGK32767.1"/>
    </source>
</evidence>
<sequence>MGATPAKNLASPALSPQT</sequence>
<dbReference type="Proteomes" id="UP000029867">
    <property type="component" value="Unassembled WGS sequence"/>
</dbReference>